<reference evidence="1 2" key="2">
    <citation type="journal article" date="2022" name="Mol. Ecol. Resour.">
        <title>The genomes of chicory, endive, great burdock and yacon provide insights into Asteraceae paleo-polyploidization history and plant inulin production.</title>
        <authorList>
            <person name="Fan W."/>
            <person name="Wang S."/>
            <person name="Wang H."/>
            <person name="Wang A."/>
            <person name="Jiang F."/>
            <person name="Liu H."/>
            <person name="Zhao H."/>
            <person name="Xu D."/>
            <person name="Zhang Y."/>
        </authorList>
    </citation>
    <scope>NUCLEOTIDE SEQUENCE [LARGE SCALE GENOMIC DNA]</scope>
    <source>
        <strain evidence="2">cv. Yunnan</strain>
        <tissue evidence="1">Leaves</tissue>
    </source>
</reference>
<organism evidence="1 2">
    <name type="scientific">Smallanthus sonchifolius</name>
    <dbReference type="NCBI Taxonomy" id="185202"/>
    <lineage>
        <taxon>Eukaryota</taxon>
        <taxon>Viridiplantae</taxon>
        <taxon>Streptophyta</taxon>
        <taxon>Embryophyta</taxon>
        <taxon>Tracheophyta</taxon>
        <taxon>Spermatophyta</taxon>
        <taxon>Magnoliopsida</taxon>
        <taxon>eudicotyledons</taxon>
        <taxon>Gunneridae</taxon>
        <taxon>Pentapetalae</taxon>
        <taxon>asterids</taxon>
        <taxon>campanulids</taxon>
        <taxon>Asterales</taxon>
        <taxon>Asteraceae</taxon>
        <taxon>Asteroideae</taxon>
        <taxon>Heliantheae alliance</taxon>
        <taxon>Millerieae</taxon>
        <taxon>Smallanthus</taxon>
    </lineage>
</organism>
<proteinExistence type="predicted"/>
<reference evidence="2" key="1">
    <citation type="journal article" date="2022" name="Mol. Ecol. Resour.">
        <title>The genomes of chicory, endive, great burdock and yacon provide insights into Asteraceae palaeo-polyploidization history and plant inulin production.</title>
        <authorList>
            <person name="Fan W."/>
            <person name="Wang S."/>
            <person name="Wang H."/>
            <person name="Wang A."/>
            <person name="Jiang F."/>
            <person name="Liu H."/>
            <person name="Zhao H."/>
            <person name="Xu D."/>
            <person name="Zhang Y."/>
        </authorList>
    </citation>
    <scope>NUCLEOTIDE SEQUENCE [LARGE SCALE GENOMIC DNA]</scope>
    <source>
        <strain evidence="2">cv. Yunnan</strain>
    </source>
</reference>
<sequence length="295" mass="33916">MRAPLSKCESPSYFFKFIKPGLRKYLKSRRNNTTAILKRGSQKWFVKIIDCAFSEGWDDFVKENGVQDFDFVVFKHEGNMVFNTMVFDNTQSWCQREFSNNQVTKSRRKCKINTNALKKIPKEKDAIPDNNHHAYFLGTLKSADWKYRLFFPINFTRSNGLRNGEMILRNGQNQMSWTVDFKICLGSCPRIGRGWHDFYTANGLKYIPRKFALKNGLKGGELVLKNVENEGSWTVNLSNPLGRSCRIRGGLKGFCTANSLEKGDHVKFELIQNGKKPIAIISKNEDASEQSTVLR</sequence>
<keyword evidence="2" id="KW-1185">Reference proteome</keyword>
<name>A0ACB9JQV1_9ASTR</name>
<gene>
    <name evidence="1" type="ORF">L1987_09988</name>
</gene>
<dbReference type="Proteomes" id="UP001056120">
    <property type="component" value="Linkage Group LG03"/>
</dbReference>
<accession>A0ACB9JQV1</accession>
<comment type="caution">
    <text evidence="1">The sequence shown here is derived from an EMBL/GenBank/DDBJ whole genome shotgun (WGS) entry which is preliminary data.</text>
</comment>
<protein>
    <submittedName>
        <fullName evidence="1">Uncharacterized protein</fullName>
    </submittedName>
</protein>
<evidence type="ECO:0000313" key="2">
    <source>
        <dbReference type="Proteomes" id="UP001056120"/>
    </source>
</evidence>
<evidence type="ECO:0000313" key="1">
    <source>
        <dbReference type="EMBL" id="KAI3822398.1"/>
    </source>
</evidence>
<dbReference type="EMBL" id="CM042020">
    <property type="protein sequence ID" value="KAI3822398.1"/>
    <property type="molecule type" value="Genomic_DNA"/>
</dbReference>